<comment type="subcellular location">
    <subcellularLocation>
        <location evidence="1">Membrane</location>
        <topology evidence="1">Multi-pass membrane protein</topology>
    </subcellularLocation>
</comment>
<feature type="transmembrane region" description="Helical" evidence="5">
    <location>
        <begin position="57"/>
        <end position="80"/>
    </location>
</feature>
<feature type="transmembrane region" description="Helical" evidence="5">
    <location>
        <begin position="189"/>
        <end position="222"/>
    </location>
</feature>
<feature type="transmembrane region" description="Helical" evidence="5">
    <location>
        <begin position="395"/>
        <end position="423"/>
    </location>
</feature>
<feature type="transmembrane region" description="Helical" evidence="5">
    <location>
        <begin position="163"/>
        <end position="182"/>
    </location>
</feature>
<evidence type="ECO:0000313" key="8">
    <source>
        <dbReference type="Proteomes" id="UP000236379"/>
    </source>
</evidence>
<dbReference type="PANTHER" id="PTHR37422:SF13">
    <property type="entry name" value="LIPOPOLYSACCHARIDE BIOSYNTHESIS PROTEIN PA4999-RELATED"/>
    <property type="match status" value="1"/>
</dbReference>
<keyword evidence="3 5" id="KW-1133">Transmembrane helix</keyword>
<dbReference type="InterPro" id="IPR007016">
    <property type="entry name" value="O-antigen_ligase-rel_domated"/>
</dbReference>
<evidence type="ECO:0000256" key="1">
    <source>
        <dbReference type="ARBA" id="ARBA00004141"/>
    </source>
</evidence>
<name>A0A2K3UWV6_9DEIO</name>
<accession>A0A2K3UWV6</accession>
<feature type="transmembrane region" description="Helical" evidence="5">
    <location>
        <begin position="363"/>
        <end position="383"/>
    </location>
</feature>
<feature type="domain" description="O-antigen ligase-related" evidence="6">
    <location>
        <begin position="193"/>
        <end position="303"/>
    </location>
</feature>
<feature type="transmembrane region" description="Helical" evidence="5">
    <location>
        <begin position="116"/>
        <end position="134"/>
    </location>
</feature>
<dbReference type="EMBL" id="PPPD01000001">
    <property type="protein sequence ID" value="PNY81014.1"/>
    <property type="molecule type" value="Genomic_DNA"/>
</dbReference>
<evidence type="ECO:0000313" key="7">
    <source>
        <dbReference type="EMBL" id="PNY81014.1"/>
    </source>
</evidence>
<feature type="transmembrane region" description="Helical" evidence="5">
    <location>
        <begin position="234"/>
        <end position="251"/>
    </location>
</feature>
<sequence>MNPLLAFLILFPVAMLPIRSDGVVVFLYAKLLTLTAFVLLFVLRGQYRAISLRRSDLWIGVLVVLASVSDAVNGVPLLALGGRLEGPVTLVLLFAWYLMARASFESDPNLVVTFRQFWPAYVFIPLVIALLQYFSPASVLATLLSGDAADAQPGSTFGNRGSLASFLMVMIPIGLASIRGSAKPRDRRWLAVLLLLVGLVFAVAQTRAAWLGLGLAGLIGLIWFRPSLSKLKPLFWPAVILVAGFGIGLALPNPDRTRHFESPDSGRVLLWTIAVRAIESRPLLGWGTGGFKRAFDRYADWQNDPKVRAYLIPKIRDPRLSYTLEQDTAGIYVVTKGSLGPVDFFNKQQIVNDKAHNEYLDMAVQYGLVYPAAWLAWILIIIWRSRSRYLEVGVSVVALLIFNVFWMNSVTVLPIVMILVALLSARRDIRSTNPV</sequence>
<keyword evidence="8" id="KW-1185">Reference proteome</keyword>
<dbReference type="InterPro" id="IPR051533">
    <property type="entry name" value="WaaL-like"/>
</dbReference>
<evidence type="ECO:0000256" key="3">
    <source>
        <dbReference type="ARBA" id="ARBA00022989"/>
    </source>
</evidence>
<evidence type="ECO:0000256" key="5">
    <source>
        <dbReference type="SAM" id="Phobius"/>
    </source>
</evidence>
<dbReference type="GO" id="GO:0016020">
    <property type="term" value="C:membrane"/>
    <property type="evidence" value="ECO:0007669"/>
    <property type="project" value="UniProtKB-SubCell"/>
</dbReference>
<evidence type="ECO:0000256" key="4">
    <source>
        <dbReference type="ARBA" id="ARBA00023136"/>
    </source>
</evidence>
<dbReference type="AlphaFoldDB" id="A0A2K3UWV6"/>
<feature type="transmembrane region" description="Helical" evidence="5">
    <location>
        <begin position="86"/>
        <end position="104"/>
    </location>
</feature>
<proteinExistence type="predicted"/>
<feature type="transmembrane region" description="Helical" evidence="5">
    <location>
        <begin position="25"/>
        <end position="45"/>
    </location>
</feature>
<evidence type="ECO:0000259" key="6">
    <source>
        <dbReference type="Pfam" id="PF04932"/>
    </source>
</evidence>
<comment type="caution">
    <text evidence="7">The sequence shown here is derived from an EMBL/GenBank/DDBJ whole genome shotgun (WGS) entry which is preliminary data.</text>
</comment>
<reference evidence="7 8" key="1">
    <citation type="submission" date="2018-01" db="EMBL/GenBank/DDBJ databases">
        <title>Deinococcus koreensis sp. nov., a radiation-resistant bacterium isolated from river water.</title>
        <authorList>
            <person name="Choi A."/>
        </authorList>
    </citation>
    <scope>NUCLEOTIDE SEQUENCE [LARGE SCALE GENOMIC DNA]</scope>
    <source>
        <strain evidence="7 8">SJW1-2</strain>
    </source>
</reference>
<dbReference type="OrthoDB" id="64908at2"/>
<protein>
    <recommendedName>
        <fullName evidence="6">O-antigen ligase-related domain-containing protein</fullName>
    </recommendedName>
</protein>
<evidence type="ECO:0000256" key="2">
    <source>
        <dbReference type="ARBA" id="ARBA00022692"/>
    </source>
</evidence>
<keyword evidence="2 5" id="KW-0812">Transmembrane</keyword>
<gene>
    <name evidence="7" type="ORF">CVO96_06155</name>
</gene>
<dbReference type="Pfam" id="PF04932">
    <property type="entry name" value="Wzy_C"/>
    <property type="match status" value="1"/>
</dbReference>
<organism evidence="7 8">
    <name type="scientific">Deinococcus koreensis</name>
    <dbReference type="NCBI Taxonomy" id="2054903"/>
    <lineage>
        <taxon>Bacteria</taxon>
        <taxon>Thermotogati</taxon>
        <taxon>Deinococcota</taxon>
        <taxon>Deinococci</taxon>
        <taxon>Deinococcales</taxon>
        <taxon>Deinococcaceae</taxon>
        <taxon>Deinococcus</taxon>
    </lineage>
</organism>
<keyword evidence="4 5" id="KW-0472">Membrane</keyword>
<dbReference type="PANTHER" id="PTHR37422">
    <property type="entry name" value="TEICHURONIC ACID BIOSYNTHESIS PROTEIN TUAE"/>
    <property type="match status" value="1"/>
</dbReference>
<dbReference type="RefSeq" id="WP_103311457.1">
    <property type="nucleotide sequence ID" value="NZ_PPPD01000001.1"/>
</dbReference>
<dbReference type="Proteomes" id="UP000236379">
    <property type="component" value="Unassembled WGS sequence"/>
</dbReference>